<evidence type="ECO:0000313" key="2">
    <source>
        <dbReference type="EMBL" id="CAG7635855.1"/>
    </source>
</evidence>
<evidence type="ECO:0000313" key="3">
    <source>
        <dbReference type="Proteomes" id="UP000693672"/>
    </source>
</evidence>
<protein>
    <submittedName>
        <fullName evidence="2">Uncharacterized protein</fullName>
    </submittedName>
</protein>
<sequence length="210" mass="24584">MERFMMRMLFVSCLAAAPFVLKRRHLPMHLTVFFAKGILSTAVDSVFIKRNKIEYPVRPFPNIFDTNILYDLLFYPLLSVIWVRWTSKSKPLGIVLKSLCFSVPMSIAQWIMEKRTRLFQWKSWSVLQTFAYINFTLFTIRALAGAVHLFTKKNKQELKAPKQRESSLMALPLRMKDRWLRPFTNTVQADARHRFVPQAQAAVESADVMH</sequence>
<gene>
    <name evidence="2" type="ORF">PAESOLCIP111_03712</name>
</gene>
<organism evidence="2 3">
    <name type="scientific">Paenibacillus solanacearum</name>
    <dbReference type="NCBI Taxonomy" id="2048548"/>
    <lineage>
        <taxon>Bacteria</taxon>
        <taxon>Bacillati</taxon>
        <taxon>Bacillota</taxon>
        <taxon>Bacilli</taxon>
        <taxon>Bacillales</taxon>
        <taxon>Paenibacillaceae</taxon>
        <taxon>Paenibacillus</taxon>
    </lineage>
</organism>
<dbReference type="RefSeq" id="WP_218093449.1">
    <property type="nucleotide sequence ID" value="NZ_CAJVAS010000016.1"/>
</dbReference>
<keyword evidence="1" id="KW-0812">Transmembrane</keyword>
<proteinExistence type="predicted"/>
<dbReference type="Proteomes" id="UP000693672">
    <property type="component" value="Unassembled WGS sequence"/>
</dbReference>
<dbReference type="InterPro" id="IPR048147">
    <property type="entry name" value="CBO0543-like"/>
</dbReference>
<comment type="caution">
    <text evidence="2">The sequence shown here is derived from an EMBL/GenBank/DDBJ whole genome shotgun (WGS) entry which is preliminary data.</text>
</comment>
<dbReference type="AlphaFoldDB" id="A0A916K4I6"/>
<name>A0A916K4I6_9BACL</name>
<dbReference type="EMBL" id="CAJVAS010000016">
    <property type="protein sequence ID" value="CAG7635855.1"/>
    <property type="molecule type" value="Genomic_DNA"/>
</dbReference>
<feature type="transmembrane region" description="Helical" evidence="1">
    <location>
        <begin position="68"/>
        <end position="85"/>
    </location>
</feature>
<evidence type="ECO:0000256" key="1">
    <source>
        <dbReference type="SAM" id="Phobius"/>
    </source>
</evidence>
<feature type="transmembrane region" description="Helical" evidence="1">
    <location>
        <begin position="131"/>
        <end position="150"/>
    </location>
</feature>
<keyword evidence="1" id="KW-0472">Membrane</keyword>
<feature type="transmembrane region" description="Helical" evidence="1">
    <location>
        <begin position="92"/>
        <end position="111"/>
    </location>
</feature>
<dbReference type="NCBIfam" id="NF041644">
    <property type="entry name" value="CBO0543_fam"/>
    <property type="match status" value="1"/>
</dbReference>
<keyword evidence="3" id="KW-1185">Reference proteome</keyword>
<keyword evidence="1" id="KW-1133">Transmembrane helix</keyword>
<accession>A0A916K4I6</accession>
<reference evidence="2" key="1">
    <citation type="submission" date="2021-06" db="EMBL/GenBank/DDBJ databases">
        <authorList>
            <person name="Criscuolo A."/>
        </authorList>
    </citation>
    <scope>NUCLEOTIDE SEQUENCE</scope>
    <source>
        <strain evidence="2">CIP111600</strain>
    </source>
</reference>